<reference evidence="1" key="1">
    <citation type="submission" date="2019-08" db="EMBL/GenBank/DDBJ databases">
        <authorList>
            <person name="Kucharzyk K."/>
            <person name="Murdoch R.W."/>
            <person name="Higgins S."/>
            <person name="Loffler F."/>
        </authorList>
    </citation>
    <scope>NUCLEOTIDE SEQUENCE</scope>
</reference>
<proteinExistence type="predicted"/>
<comment type="caution">
    <text evidence="1">The sequence shown here is derived from an EMBL/GenBank/DDBJ whole genome shotgun (WGS) entry which is preliminary data.</text>
</comment>
<accession>A0A645IKB0</accession>
<protein>
    <submittedName>
        <fullName evidence="1">Uncharacterized protein</fullName>
    </submittedName>
</protein>
<organism evidence="1">
    <name type="scientific">bioreactor metagenome</name>
    <dbReference type="NCBI Taxonomy" id="1076179"/>
    <lineage>
        <taxon>unclassified sequences</taxon>
        <taxon>metagenomes</taxon>
        <taxon>ecological metagenomes</taxon>
    </lineage>
</organism>
<gene>
    <name evidence="1" type="ORF">SDC9_199377</name>
</gene>
<evidence type="ECO:0000313" key="1">
    <source>
        <dbReference type="EMBL" id="MPN51728.1"/>
    </source>
</evidence>
<dbReference type="AlphaFoldDB" id="A0A645IKB0"/>
<dbReference type="EMBL" id="VSSQ01117132">
    <property type="protein sequence ID" value="MPN51728.1"/>
    <property type="molecule type" value="Genomic_DNA"/>
</dbReference>
<sequence>MVHNAGSLAASHAELGGWRFGEGSFPRGVVEEGPEAFQSHVMGGGGYVVLREKGRDALPTCCGPCCGEPAEEQGNYFVVSLECTGRRSLCLFPCQKTGQAILPRPGGVSPNVNNSGAFHGYPSSKCWDGLLGGW</sequence>
<name>A0A645IKB0_9ZZZZ</name>